<dbReference type="InterPro" id="IPR016024">
    <property type="entry name" value="ARM-type_fold"/>
</dbReference>
<dbReference type="SMART" id="SM00567">
    <property type="entry name" value="EZ_HEAT"/>
    <property type="match status" value="6"/>
</dbReference>
<dbReference type="PANTHER" id="PTHR12697:SF38">
    <property type="entry name" value="PBS LYASE HEAT DOMAIN PROTEIN REPEAT-CONTAINING PROTEIN"/>
    <property type="match status" value="1"/>
</dbReference>
<dbReference type="RefSeq" id="WP_214174062.1">
    <property type="nucleotide sequence ID" value="NZ_JAHCVK010000001.1"/>
</dbReference>
<dbReference type="InterPro" id="IPR004155">
    <property type="entry name" value="PBS_lyase_HEAT"/>
</dbReference>
<comment type="caution">
    <text evidence="2">The sequence shown here is derived from an EMBL/GenBank/DDBJ whole genome shotgun (WGS) entry which is preliminary data.</text>
</comment>
<evidence type="ECO:0000313" key="2">
    <source>
        <dbReference type="EMBL" id="MBT0652099.1"/>
    </source>
</evidence>
<dbReference type="PANTHER" id="PTHR12697">
    <property type="entry name" value="PBS LYASE HEAT-LIKE PROTEIN"/>
    <property type="match status" value="1"/>
</dbReference>
<dbReference type="Proteomes" id="UP000756860">
    <property type="component" value="Unassembled WGS sequence"/>
</dbReference>
<dbReference type="Gene3D" id="1.25.10.10">
    <property type="entry name" value="Leucine-rich Repeat Variant"/>
    <property type="match status" value="2"/>
</dbReference>
<sequence>MPTTKDASLRLVKPKDDAAHLLGTALTDLHKALKALSFYPAGHPLRGENLGTAHGSLARLLAGQELTLHVSRKGFVNNAGDPLPDVSPMAQSLARELFIRRIQHLTFMADLTDTDLQSFLLLLALDHQQVHAAGGMEKLMSQRGITTIWPNEIDLSVIWQKRQELEAVQEEAEEEGDAGSLGEDLTPPEAQEEAREYSLNELLSLMKKESDDNRYLQLARTLIGKTETCKGTGDFAPLLPVMQGLLEQTDDQGKSTIQREYASFSLEQVTAGPATDFLLQQLEQRDPSSSEMIYRVLRQLGTKVVYVLVQRLCIASSLLARKALATAIVKIGPAAIPPLVAALQDERWYVVRNMVAILGEICSQECVGELQHAVGHADPRVRKETIRSLLNIGGKEAESTIIGMLDDRDITIVKQAILSLGLMKSQLAVQPLIGIVAQRDLFMKSLPLKKEAIQALGRIGDRRATPYLTGLLQSWHWFAWSRWQELKTAAAAALGQLGDEAAIPALKARMSAGGGLGRACGEAVDNIERLAG</sequence>
<dbReference type="InterPro" id="IPR011989">
    <property type="entry name" value="ARM-like"/>
</dbReference>
<keyword evidence="3" id="KW-1185">Reference proteome</keyword>
<proteinExistence type="predicted"/>
<feature type="region of interest" description="Disordered" evidence="1">
    <location>
        <begin position="168"/>
        <end position="194"/>
    </location>
</feature>
<protein>
    <submittedName>
        <fullName evidence="2">HEAT repeat domain-containing protein</fullName>
    </submittedName>
</protein>
<evidence type="ECO:0000313" key="3">
    <source>
        <dbReference type="Proteomes" id="UP000756860"/>
    </source>
</evidence>
<dbReference type="SUPFAM" id="SSF48371">
    <property type="entry name" value="ARM repeat"/>
    <property type="match status" value="1"/>
</dbReference>
<dbReference type="Pfam" id="PF13646">
    <property type="entry name" value="HEAT_2"/>
    <property type="match status" value="2"/>
</dbReference>
<reference evidence="2 3" key="1">
    <citation type="submission" date="2021-05" db="EMBL/GenBank/DDBJ databases">
        <title>The draft genome of Geobacter luticola JCM 17780.</title>
        <authorList>
            <person name="Xu Z."/>
            <person name="Masuda Y."/>
            <person name="Itoh H."/>
            <person name="Senoo K."/>
        </authorList>
    </citation>
    <scope>NUCLEOTIDE SEQUENCE [LARGE SCALE GENOMIC DNA]</scope>
    <source>
        <strain evidence="2 3">JCM 17780</strain>
    </source>
</reference>
<accession>A0ABS5S9P8</accession>
<organism evidence="2 3">
    <name type="scientific">Geomobilimonas luticola</name>
    <dbReference type="NCBI Taxonomy" id="1114878"/>
    <lineage>
        <taxon>Bacteria</taxon>
        <taxon>Pseudomonadati</taxon>
        <taxon>Thermodesulfobacteriota</taxon>
        <taxon>Desulfuromonadia</taxon>
        <taxon>Geobacterales</taxon>
        <taxon>Geobacteraceae</taxon>
        <taxon>Geomobilimonas</taxon>
    </lineage>
</organism>
<name>A0ABS5S9P8_9BACT</name>
<evidence type="ECO:0000256" key="1">
    <source>
        <dbReference type="SAM" id="MobiDB-lite"/>
    </source>
</evidence>
<dbReference type="EMBL" id="JAHCVK010000001">
    <property type="protein sequence ID" value="MBT0652099.1"/>
    <property type="molecule type" value="Genomic_DNA"/>
</dbReference>
<feature type="compositionally biased region" description="Acidic residues" evidence="1">
    <location>
        <begin position="168"/>
        <end position="177"/>
    </location>
</feature>
<gene>
    <name evidence="2" type="ORF">KI810_03460</name>
</gene>